<evidence type="ECO:0000256" key="9">
    <source>
        <dbReference type="ARBA" id="ARBA00048348"/>
    </source>
</evidence>
<evidence type="ECO:0000256" key="10">
    <source>
        <dbReference type="RuleBase" id="RU367011"/>
    </source>
</evidence>
<feature type="signal peptide" evidence="10">
    <location>
        <begin position="1"/>
        <end position="23"/>
    </location>
</feature>
<keyword evidence="8 10" id="KW-0456">Lyase</keyword>
<evidence type="ECO:0000313" key="12">
    <source>
        <dbReference type="EMBL" id="GAA5113870.1"/>
    </source>
</evidence>
<keyword evidence="10" id="KW-0732">Signal</keyword>
<dbReference type="SMART" id="SM01057">
    <property type="entry name" value="Carb_anhydrase"/>
    <property type="match status" value="1"/>
</dbReference>
<dbReference type="InterPro" id="IPR001148">
    <property type="entry name" value="CA_dom"/>
</dbReference>
<sequence length="247" mass="27767">MKKIIKAMPLLMATMGLASPVMAGVHWGYEGEATPENWAKLTPEYQMCDLGRNQSPVNISGAIKAQVTDLEIHYGETSGNIVNNGHTIQINEKNPNDYVVVNGEKYTLVQFHFHAPSENEINGESFPLEGHFVHKNDKGELLVMAIMFEEGDKNPVVEKFLSILSEEEEVPVDFDKINIAAFLPKSTGYYRFSGSLTTPPCTEGVTWVILKDTMTLSKDEIEKFEHEFKHHNNRPIQPLHGRLIISN</sequence>
<dbReference type="InterPro" id="IPR036398">
    <property type="entry name" value="CA_dom_sf"/>
</dbReference>
<protein>
    <recommendedName>
        <fullName evidence="5 10">Carbonic anhydrase</fullName>
        <ecNumber evidence="4 10">4.2.1.1</ecNumber>
    </recommendedName>
</protein>
<dbReference type="RefSeq" id="WP_345492304.1">
    <property type="nucleotide sequence ID" value="NZ_BAABHY010000006.1"/>
</dbReference>
<evidence type="ECO:0000259" key="11">
    <source>
        <dbReference type="PROSITE" id="PS51144"/>
    </source>
</evidence>
<evidence type="ECO:0000256" key="8">
    <source>
        <dbReference type="ARBA" id="ARBA00023239"/>
    </source>
</evidence>
<dbReference type="InterPro" id="IPR041891">
    <property type="entry name" value="Alpha_CA_prokaryot-like"/>
</dbReference>
<dbReference type="SUPFAM" id="SSF51069">
    <property type="entry name" value="Carbonic anhydrase"/>
    <property type="match status" value="1"/>
</dbReference>
<feature type="chain" id="PRO_5044994673" description="Carbonic anhydrase" evidence="10">
    <location>
        <begin position="24"/>
        <end position="247"/>
    </location>
</feature>
<evidence type="ECO:0000313" key="13">
    <source>
        <dbReference type="Proteomes" id="UP001500171"/>
    </source>
</evidence>
<dbReference type="EC" id="4.2.1.1" evidence="4 10"/>
<keyword evidence="7 10" id="KW-0862">Zinc</keyword>
<dbReference type="PROSITE" id="PS51144">
    <property type="entry name" value="ALPHA_CA_2"/>
    <property type="match status" value="1"/>
</dbReference>
<dbReference type="PROSITE" id="PS00162">
    <property type="entry name" value="ALPHA_CA_1"/>
    <property type="match status" value="1"/>
</dbReference>
<feature type="domain" description="Alpha-carbonic anhydrase" evidence="11">
    <location>
        <begin position="25"/>
        <end position="247"/>
    </location>
</feature>
<evidence type="ECO:0000256" key="2">
    <source>
        <dbReference type="ARBA" id="ARBA00002904"/>
    </source>
</evidence>
<dbReference type="Pfam" id="PF00194">
    <property type="entry name" value="Carb_anhydrase"/>
    <property type="match status" value="1"/>
</dbReference>
<evidence type="ECO:0000256" key="7">
    <source>
        <dbReference type="ARBA" id="ARBA00022833"/>
    </source>
</evidence>
<reference evidence="13" key="1">
    <citation type="journal article" date="2019" name="Int. J. Syst. Evol. Microbiol.">
        <title>The Global Catalogue of Microorganisms (GCM) 10K type strain sequencing project: providing services to taxonomists for standard genome sequencing and annotation.</title>
        <authorList>
            <consortium name="The Broad Institute Genomics Platform"/>
            <consortium name="The Broad Institute Genome Sequencing Center for Infectious Disease"/>
            <person name="Wu L."/>
            <person name="Ma J."/>
        </authorList>
    </citation>
    <scope>NUCLEOTIDE SEQUENCE [LARGE SCALE GENOMIC DNA]</scope>
    <source>
        <strain evidence="13">JCM 18050</strain>
    </source>
</reference>
<comment type="catalytic activity">
    <reaction evidence="9 10">
        <text>hydrogencarbonate + H(+) = CO2 + H2O</text>
        <dbReference type="Rhea" id="RHEA:10748"/>
        <dbReference type="ChEBI" id="CHEBI:15377"/>
        <dbReference type="ChEBI" id="CHEBI:15378"/>
        <dbReference type="ChEBI" id="CHEBI:16526"/>
        <dbReference type="ChEBI" id="CHEBI:17544"/>
        <dbReference type="EC" id="4.2.1.1"/>
    </reaction>
</comment>
<dbReference type="CDD" id="cd03124">
    <property type="entry name" value="alpha_CA_prokaryotic_like"/>
    <property type="match status" value="1"/>
</dbReference>
<comment type="function">
    <text evidence="2 10">Reversible hydration of carbon dioxide.</text>
</comment>
<evidence type="ECO:0000256" key="5">
    <source>
        <dbReference type="ARBA" id="ARBA00014628"/>
    </source>
</evidence>
<dbReference type="PANTHER" id="PTHR18952:SF265">
    <property type="entry name" value="CARBONIC ANHYDRASE"/>
    <property type="match status" value="1"/>
</dbReference>
<comment type="similarity">
    <text evidence="3 10">Belongs to the alpha-carbonic anhydrase family.</text>
</comment>
<evidence type="ECO:0000256" key="6">
    <source>
        <dbReference type="ARBA" id="ARBA00022723"/>
    </source>
</evidence>
<dbReference type="Gene3D" id="3.10.200.10">
    <property type="entry name" value="Alpha carbonic anhydrase"/>
    <property type="match status" value="1"/>
</dbReference>
<comment type="cofactor">
    <cofactor evidence="1 10">
        <name>Zn(2+)</name>
        <dbReference type="ChEBI" id="CHEBI:29105"/>
    </cofactor>
</comment>
<evidence type="ECO:0000256" key="3">
    <source>
        <dbReference type="ARBA" id="ARBA00010718"/>
    </source>
</evidence>
<name>A0ABP9NDC2_9GAMM</name>
<keyword evidence="13" id="KW-1185">Reference proteome</keyword>
<evidence type="ECO:0000256" key="1">
    <source>
        <dbReference type="ARBA" id="ARBA00001947"/>
    </source>
</evidence>
<dbReference type="Proteomes" id="UP001500171">
    <property type="component" value="Unassembled WGS sequence"/>
</dbReference>
<organism evidence="12 13">
    <name type="scientific">Orbus sasakiae</name>
    <dbReference type="NCBI Taxonomy" id="1078475"/>
    <lineage>
        <taxon>Bacteria</taxon>
        <taxon>Pseudomonadati</taxon>
        <taxon>Pseudomonadota</taxon>
        <taxon>Gammaproteobacteria</taxon>
        <taxon>Orbales</taxon>
        <taxon>Orbaceae</taxon>
        <taxon>Orbus</taxon>
    </lineage>
</organism>
<dbReference type="EMBL" id="BAABHY010000006">
    <property type="protein sequence ID" value="GAA5113870.1"/>
    <property type="molecule type" value="Genomic_DNA"/>
</dbReference>
<evidence type="ECO:0000256" key="4">
    <source>
        <dbReference type="ARBA" id="ARBA00012925"/>
    </source>
</evidence>
<proteinExistence type="inferred from homology"/>
<dbReference type="PANTHER" id="PTHR18952">
    <property type="entry name" value="CARBONIC ANHYDRASE"/>
    <property type="match status" value="1"/>
</dbReference>
<accession>A0ABP9NDC2</accession>
<comment type="caution">
    <text evidence="12">The sequence shown here is derived from an EMBL/GenBank/DDBJ whole genome shotgun (WGS) entry which is preliminary data.</text>
</comment>
<dbReference type="InterPro" id="IPR018338">
    <property type="entry name" value="Carbonic_anhydrase_a-class_CS"/>
</dbReference>
<dbReference type="InterPro" id="IPR023561">
    <property type="entry name" value="Carbonic_anhydrase_a-class"/>
</dbReference>
<gene>
    <name evidence="12" type="ORF">GCM10023211_22640</name>
</gene>
<keyword evidence="6 10" id="KW-0479">Metal-binding</keyword>